<reference evidence="2 3" key="1">
    <citation type="submission" date="2013-03" db="EMBL/GenBank/DDBJ databases">
        <title>The Genome Sequence of Capronia coronata CBS 617.96.</title>
        <authorList>
            <consortium name="The Broad Institute Genomics Platform"/>
            <person name="Cuomo C."/>
            <person name="de Hoog S."/>
            <person name="Gorbushina A."/>
            <person name="Walker B."/>
            <person name="Young S.K."/>
            <person name="Zeng Q."/>
            <person name="Gargeya S."/>
            <person name="Fitzgerald M."/>
            <person name="Haas B."/>
            <person name="Abouelleil A."/>
            <person name="Allen A.W."/>
            <person name="Alvarado L."/>
            <person name="Arachchi H.M."/>
            <person name="Berlin A.M."/>
            <person name="Chapman S.B."/>
            <person name="Gainer-Dewar J."/>
            <person name="Goldberg J."/>
            <person name="Griggs A."/>
            <person name="Gujja S."/>
            <person name="Hansen M."/>
            <person name="Howarth C."/>
            <person name="Imamovic A."/>
            <person name="Ireland A."/>
            <person name="Larimer J."/>
            <person name="McCowan C."/>
            <person name="Murphy C."/>
            <person name="Pearson M."/>
            <person name="Poon T.W."/>
            <person name="Priest M."/>
            <person name="Roberts A."/>
            <person name="Saif S."/>
            <person name="Shea T."/>
            <person name="Sisk P."/>
            <person name="Sykes S."/>
            <person name="Wortman J."/>
            <person name="Nusbaum C."/>
            <person name="Birren B."/>
        </authorList>
    </citation>
    <scope>NUCLEOTIDE SEQUENCE [LARGE SCALE GENOMIC DNA]</scope>
    <source>
        <strain evidence="2 3">CBS 617.96</strain>
    </source>
</reference>
<organism evidence="2 3">
    <name type="scientific">Capronia coronata CBS 617.96</name>
    <dbReference type="NCBI Taxonomy" id="1182541"/>
    <lineage>
        <taxon>Eukaryota</taxon>
        <taxon>Fungi</taxon>
        <taxon>Dikarya</taxon>
        <taxon>Ascomycota</taxon>
        <taxon>Pezizomycotina</taxon>
        <taxon>Eurotiomycetes</taxon>
        <taxon>Chaetothyriomycetidae</taxon>
        <taxon>Chaetothyriales</taxon>
        <taxon>Herpotrichiellaceae</taxon>
        <taxon>Capronia</taxon>
    </lineage>
</organism>
<feature type="compositionally biased region" description="Basic residues" evidence="1">
    <location>
        <begin position="95"/>
        <end position="110"/>
    </location>
</feature>
<dbReference type="RefSeq" id="XP_007724624.1">
    <property type="nucleotide sequence ID" value="XM_007726434.1"/>
</dbReference>
<dbReference type="InterPro" id="IPR013083">
    <property type="entry name" value="Znf_RING/FYVE/PHD"/>
</dbReference>
<feature type="region of interest" description="Disordered" evidence="1">
    <location>
        <begin position="66"/>
        <end position="110"/>
    </location>
</feature>
<evidence type="ECO:0000256" key="1">
    <source>
        <dbReference type="SAM" id="MobiDB-lite"/>
    </source>
</evidence>
<comment type="caution">
    <text evidence="2">The sequence shown here is derived from an EMBL/GenBank/DDBJ whole genome shotgun (WGS) entry which is preliminary data.</text>
</comment>
<dbReference type="GeneID" id="19160423"/>
<proteinExistence type="predicted"/>
<name>W9Y7W0_9EURO</name>
<feature type="compositionally biased region" description="Polar residues" evidence="1">
    <location>
        <begin position="66"/>
        <end position="85"/>
    </location>
</feature>
<gene>
    <name evidence="2" type="ORF">A1O1_05548</name>
</gene>
<dbReference type="Proteomes" id="UP000019484">
    <property type="component" value="Unassembled WGS sequence"/>
</dbReference>
<dbReference type="HOGENOM" id="CLU_2170750_0_0_1"/>
<dbReference type="SUPFAM" id="SSF57850">
    <property type="entry name" value="RING/U-box"/>
    <property type="match status" value="1"/>
</dbReference>
<evidence type="ECO:0000313" key="3">
    <source>
        <dbReference type="Proteomes" id="UP000019484"/>
    </source>
</evidence>
<accession>W9Y7W0</accession>
<dbReference type="EMBL" id="AMWN01000004">
    <property type="protein sequence ID" value="EXJ88618.1"/>
    <property type="molecule type" value="Genomic_DNA"/>
</dbReference>
<sequence length="110" mass="12230">MSSLRVRTTGKPQLKLAELIEETSPPEERAVCVLCYDSTTPQDPAMYMSCTKPHCLHVSCASNAVDDQTRCPSSPEQIIDLNQTEAAPGEATTKSKTKNKKQKRKQKKKH</sequence>
<dbReference type="Gene3D" id="3.30.40.10">
    <property type="entry name" value="Zinc/RING finger domain, C3HC4 (zinc finger)"/>
    <property type="match status" value="1"/>
</dbReference>
<evidence type="ECO:0000313" key="2">
    <source>
        <dbReference type="EMBL" id="EXJ88618.1"/>
    </source>
</evidence>
<protein>
    <submittedName>
        <fullName evidence="2">Uncharacterized protein</fullName>
    </submittedName>
</protein>
<dbReference type="AlphaFoldDB" id="W9Y7W0"/>
<keyword evidence="3" id="KW-1185">Reference proteome</keyword>